<dbReference type="InterPro" id="IPR032710">
    <property type="entry name" value="NTF2-like_dom_sf"/>
</dbReference>
<dbReference type="EMBL" id="JALBGC010000001">
    <property type="protein sequence ID" value="MCI1186676.1"/>
    <property type="molecule type" value="Genomic_DNA"/>
</dbReference>
<dbReference type="RefSeq" id="WP_241934944.1">
    <property type="nucleotide sequence ID" value="NZ_JALBGC010000001.1"/>
</dbReference>
<dbReference type="SUPFAM" id="SSF54427">
    <property type="entry name" value="NTF2-like"/>
    <property type="match status" value="1"/>
</dbReference>
<accession>A0A9X1VD34</accession>
<gene>
    <name evidence="2" type="ORF">MON38_04545</name>
</gene>
<proteinExistence type="predicted"/>
<feature type="domain" description="SnoaL-like" evidence="1">
    <location>
        <begin position="10"/>
        <end position="122"/>
    </location>
</feature>
<dbReference type="Proteomes" id="UP001139193">
    <property type="component" value="Unassembled WGS sequence"/>
</dbReference>
<evidence type="ECO:0000313" key="2">
    <source>
        <dbReference type="EMBL" id="MCI1186676.1"/>
    </source>
</evidence>
<dbReference type="AlphaFoldDB" id="A0A9X1VD34"/>
<reference evidence="2" key="1">
    <citation type="submission" date="2022-03" db="EMBL/GenBank/DDBJ databases">
        <title>Bacterial whole genome sequence for Hymenobacter sp. DH14.</title>
        <authorList>
            <person name="Le V."/>
        </authorList>
    </citation>
    <scope>NUCLEOTIDE SEQUENCE</scope>
    <source>
        <strain evidence="2">DH14</strain>
    </source>
</reference>
<evidence type="ECO:0000259" key="1">
    <source>
        <dbReference type="Pfam" id="PF12680"/>
    </source>
</evidence>
<comment type="caution">
    <text evidence="2">The sequence shown here is derived from an EMBL/GenBank/DDBJ whole genome shotgun (WGS) entry which is preliminary data.</text>
</comment>
<organism evidence="2 3">
    <name type="scientific">Hymenobacter cyanobacteriorum</name>
    <dbReference type="NCBI Taxonomy" id="2926463"/>
    <lineage>
        <taxon>Bacteria</taxon>
        <taxon>Pseudomonadati</taxon>
        <taxon>Bacteroidota</taxon>
        <taxon>Cytophagia</taxon>
        <taxon>Cytophagales</taxon>
        <taxon>Hymenobacteraceae</taxon>
        <taxon>Hymenobacter</taxon>
    </lineage>
</organism>
<sequence length="127" mass="14170">MTEPQARELIENYLEGYNLFDVGCMLSCLHPAVVFENIADGSVTLRTDGKAAFEAQATQAIEFFMERNQHMQSFHFEADRAEVGIEYFAITAIDWPNGIKAGTILQLTGQSIFTFRDGLIASIQDIS</sequence>
<protein>
    <submittedName>
        <fullName evidence="2">Nuclear transport factor 2 family protein</fullName>
    </submittedName>
</protein>
<dbReference type="InterPro" id="IPR037401">
    <property type="entry name" value="SnoaL-like"/>
</dbReference>
<dbReference type="Pfam" id="PF12680">
    <property type="entry name" value="SnoaL_2"/>
    <property type="match status" value="1"/>
</dbReference>
<keyword evidence="3" id="KW-1185">Reference proteome</keyword>
<name>A0A9X1VD34_9BACT</name>
<dbReference type="Gene3D" id="3.10.450.50">
    <property type="match status" value="1"/>
</dbReference>
<evidence type="ECO:0000313" key="3">
    <source>
        <dbReference type="Proteomes" id="UP001139193"/>
    </source>
</evidence>